<evidence type="ECO:0000313" key="1">
    <source>
        <dbReference type="EMBL" id="QKX53704.1"/>
    </source>
</evidence>
<gene>
    <name evidence="1" type="ORF">TRUGW13939_00784</name>
</gene>
<keyword evidence="2" id="KW-1185">Reference proteome</keyword>
<organism evidence="1 2">
    <name type="scientific">Talaromyces rugulosus</name>
    <name type="common">Penicillium rugulosum</name>
    <dbReference type="NCBI Taxonomy" id="121627"/>
    <lineage>
        <taxon>Eukaryota</taxon>
        <taxon>Fungi</taxon>
        <taxon>Dikarya</taxon>
        <taxon>Ascomycota</taxon>
        <taxon>Pezizomycotina</taxon>
        <taxon>Eurotiomycetes</taxon>
        <taxon>Eurotiomycetidae</taxon>
        <taxon>Eurotiales</taxon>
        <taxon>Trichocomaceae</taxon>
        <taxon>Talaromyces</taxon>
        <taxon>Talaromyces sect. Islandici</taxon>
    </lineage>
</organism>
<reference evidence="2" key="1">
    <citation type="submission" date="2020-06" db="EMBL/GenBank/DDBJ databases">
        <title>A chromosome-scale genome assembly of Talaromyces rugulosus W13939.</title>
        <authorList>
            <person name="Wang B."/>
            <person name="Guo L."/>
            <person name="Ye K."/>
            <person name="Wang L."/>
        </authorList>
    </citation>
    <scope>NUCLEOTIDE SEQUENCE [LARGE SCALE GENOMIC DNA]</scope>
    <source>
        <strain evidence="2">W13939</strain>
    </source>
</reference>
<dbReference type="AlphaFoldDB" id="A0A7H8QI78"/>
<dbReference type="RefSeq" id="XP_035339883.1">
    <property type="nucleotide sequence ID" value="XM_035483990.1"/>
</dbReference>
<evidence type="ECO:0000313" key="2">
    <source>
        <dbReference type="Proteomes" id="UP000509510"/>
    </source>
</evidence>
<dbReference type="KEGG" id="trg:TRUGW13939_00784"/>
<dbReference type="GeneID" id="55988297"/>
<name>A0A7H8QI78_TALRU</name>
<dbReference type="EMBL" id="CP055898">
    <property type="protein sequence ID" value="QKX53704.1"/>
    <property type="molecule type" value="Genomic_DNA"/>
</dbReference>
<accession>A0A7H8QI78</accession>
<dbReference type="Proteomes" id="UP000509510">
    <property type="component" value="Chromosome I"/>
</dbReference>
<protein>
    <submittedName>
        <fullName evidence="1">Uncharacterized protein</fullName>
    </submittedName>
</protein>
<proteinExistence type="predicted"/>
<sequence>MSSSNISLPEDLRGFMGRIIELEFIIRASNGDRSVGTTVSAAEVYTGVLNWVLESCKTVENSSTLPPAQWRASFSARSEPDDIPTPDELQAYINQVIGVINEEVRLRAKYKIADLSTGEMKRVKHIKDVFVLIMTKLNMLGRLKWVNGGTGTMTQLMANVITLMTGPGVNANDLVPTYKTQEEALEHANQVIDEIMAEDANK</sequence>